<reference evidence="1" key="1">
    <citation type="submission" date="2016-10" db="EMBL/GenBank/DDBJ databases">
        <authorList>
            <person name="Benchimol M."/>
            <person name="Almeida L.G."/>
            <person name="Vasconcelos A.T."/>
            <person name="Perreira-Neves A."/>
            <person name="Rosa I.A."/>
            <person name="Tasca T."/>
            <person name="Bogo M.R."/>
            <person name="de Souza W."/>
        </authorList>
    </citation>
    <scope>NUCLEOTIDE SEQUENCE [LARGE SCALE GENOMIC DNA]</scope>
    <source>
        <strain evidence="1">K</strain>
    </source>
</reference>
<dbReference type="InterPro" id="IPR005301">
    <property type="entry name" value="MOB_kinase_act_fam"/>
</dbReference>
<dbReference type="Gene3D" id="1.20.140.30">
    <property type="entry name" value="MOB kinase activator"/>
    <property type="match status" value="1"/>
</dbReference>
<dbReference type="Pfam" id="PF03637">
    <property type="entry name" value="Mob1_phocein"/>
    <property type="match status" value="1"/>
</dbReference>
<protein>
    <submittedName>
        <fullName evidence="1">MOB kinase activator 1B</fullName>
    </submittedName>
</protein>
<dbReference type="InterPro" id="IPR036703">
    <property type="entry name" value="MOB_kinase_act_sf"/>
</dbReference>
<dbReference type="GeneID" id="94828673"/>
<comment type="caution">
    <text evidence="1">The sequence shown here is derived from an EMBL/GenBank/DDBJ whole genome shotgun (WGS) entry which is preliminary data.</text>
</comment>
<dbReference type="AlphaFoldDB" id="A0A1J4JTG6"/>
<keyword evidence="2" id="KW-1185">Reference proteome</keyword>
<dbReference type="SMART" id="SM01388">
    <property type="entry name" value="Mob1_phocein"/>
    <property type="match status" value="1"/>
</dbReference>
<evidence type="ECO:0000313" key="2">
    <source>
        <dbReference type="Proteomes" id="UP000179807"/>
    </source>
</evidence>
<dbReference type="VEuPathDB" id="TrichDB:TRFO_07894"/>
<keyword evidence="1" id="KW-0418">Kinase</keyword>
<gene>
    <name evidence="1" type="primary">Mob1b</name>
    <name evidence="1" type="ORF">TRFO_07894</name>
</gene>
<proteinExistence type="predicted"/>
<organism evidence="1 2">
    <name type="scientific">Tritrichomonas foetus</name>
    <dbReference type="NCBI Taxonomy" id="1144522"/>
    <lineage>
        <taxon>Eukaryota</taxon>
        <taxon>Metamonada</taxon>
        <taxon>Parabasalia</taxon>
        <taxon>Tritrichomonadida</taxon>
        <taxon>Tritrichomonadidae</taxon>
        <taxon>Tritrichomonas</taxon>
    </lineage>
</organism>
<dbReference type="PANTHER" id="PTHR22599">
    <property type="entry name" value="MPS ONE BINDER KINASE ACTIVATOR-LIKE MOB"/>
    <property type="match status" value="1"/>
</dbReference>
<dbReference type="RefSeq" id="XP_068353701.1">
    <property type="nucleotide sequence ID" value="XM_068493969.1"/>
</dbReference>
<accession>A0A1J4JTG6</accession>
<name>A0A1J4JTG6_9EUKA</name>
<dbReference type="EMBL" id="MLAK01000949">
    <property type="protein sequence ID" value="OHT00565.1"/>
    <property type="molecule type" value="Genomic_DNA"/>
</dbReference>
<dbReference type="OrthoDB" id="8170117at2759"/>
<dbReference type="Proteomes" id="UP000179807">
    <property type="component" value="Unassembled WGS sequence"/>
</dbReference>
<dbReference type="SUPFAM" id="SSF101152">
    <property type="entry name" value="Mob1/phocein"/>
    <property type="match status" value="1"/>
</dbReference>
<dbReference type="GO" id="GO:0016301">
    <property type="term" value="F:kinase activity"/>
    <property type="evidence" value="ECO:0007669"/>
    <property type="project" value="UniProtKB-KW"/>
</dbReference>
<keyword evidence="1" id="KW-0808">Transferase</keyword>
<sequence>MYCFLILSKKNKGTFRPLKKVKQQHRCYKLMEISQATLGSMNMRDAVKLPAGENLNEWLAVSVVDFFNELSCLIPPVLEFCTNESCPEMAAGPQYKYAWQDDKNVKPVIIPACEYISNVMEWVDCLLNNEKIFPSDCSAPFPKDFKKIVKNIFKRLFRIYAHIYHHHRDGIVELGVEEALNSSFRHFIYYTQEFDLIPEDQLAPLKTIIDMLTK</sequence>
<evidence type="ECO:0000313" key="1">
    <source>
        <dbReference type="EMBL" id="OHT00565.1"/>
    </source>
</evidence>